<feature type="region of interest" description="Disordered" evidence="6">
    <location>
        <begin position="227"/>
        <end position="263"/>
    </location>
</feature>
<name>A0A7R9HKN4_9NEOP</name>
<organism evidence="9">
    <name type="scientific">Timema monikensis</name>
    <dbReference type="NCBI Taxonomy" id="170555"/>
    <lineage>
        <taxon>Eukaryota</taxon>
        <taxon>Metazoa</taxon>
        <taxon>Ecdysozoa</taxon>
        <taxon>Arthropoda</taxon>
        <taxon>Hexapoda</taxon>
        <taxon>Insecta</taxon>
        <taxon>Pterygota</taxon>
        <taxon>Neoptera</taxon>
        <taxon>Polyneoptera</taxon>
        <taxon>Phasmatodea</taxon>
        <taxon>Timematodea</taxon>
        <taxon>Timematoidea</taxon>
        <taxon>Timematidae</taxon>
        <taxon>Timema</taxon>
    </lineage>
</organism>
<accession>A0A7R9HKN4</accession>
<protein>
    <recommendedName>
        <fullName evidence="8">G-protein coupled receptors family 3 profile domain-containing protein</fullName>
    </recommendedName>
</protein>
<dbReference type="GO" id="GO:0004930">
    <property type="term" value="F:G protein-coupled receptor activity"/>
    <property type="evidence" value="ECO:0007669"/>
    <property type="project" value="InterPro"/>
</dbReference>
<feature type="transmembrane region" description="Helical" evidence="7">
    <location>
        <begin position="58"/>
        <end position="79"/>
    </location>
</feature>
<keyword evidence="2 7" id="KW-0812">Transmembrane</keyword>
<keyword evidence="3 7" id="KW-1133">Transmembrane helix</keyword>
<evidence type="ECO:0000256" key="6">
    <source>
        <dbReference type="SAM" id="MobiDB-lite"/>
    </source>
</evidence>
<evidence type="ECO:0000259" key="8">
    <source>
        <dbReference type="PROSITE" id="PS50259"/>
    </source>
</evidence>
<feature type="domain" description="G-protein coupled receptors family 3 profile" evidence="8">
    <location>
        <begin position="59"/>
        <end position="212"/>
    </location>
</feature>
<gene>
    <name evidence="9" type="ORF">TMSB3V08_LOCUS3214</name>
</gene>
<feature type="transmembrane region" description="Helical" evidence="7">
    <location>
        <begin position="165"/>
        <end position="190"/>
    </location>
</feature>
<dbReference type="PROSITE" id="PS50259">
    <property type="entry name" value="G_PROTEIN_RECEP_F3_4"/>
    <property type="match status" value="1"/>
</dbReference>
<keyword evidence="4 7" id="KW-0472">Membrane</keyword>
<dbReference type="InterPro" id="IPR000337">
    <property type="entry name" value="GPCR_3"/>
</dbReference>
<evidence type="ECO:0000313" key="9">
    <source>
        <dbReference type="EMBL" id="CAD7426325.1"/>
    </source>
</evidence>
<evidence type="ECO:0000256" key="1">
    <source>
        <dbReference type="ARBA" id="ARBA00004141"/>
    </source>
</evidence>
<dbReference type="InterPro" id="IPR017978">
    <property type="entry name" value="GPCR_3_C"/>
</dbReference>
<dbReference type="Pfam" id="PF00003">
    <property type="entry name" value="7tm_3"/>
    <property type="match status" value="1"/>
</dbReference>
<dbReference type="AlphaFoldDB" id="A0A7R9HKN4"/>
<dbReference type="EMBL" id="OB793177">
    <property type="protein sequence ID" value="CAD7426325.1"/>
    <property type="molecule type" value="Genomic_DNA"/>
</dbReference>
<sequence>MTARTVVQVVCKRPDMEKRSALEVLYRACVVPIVTHAAETWTLNVRETRKGEAMGMKFVFITCTMIAVEVGVSAAMLVLEPPAPGYVFPAQDRVALACNTSPLGVMAPLAFDFFLITLCTLYALKTRNVPENFNEAKFIGFAMYTTCVIWVAFVPIYFGSDSKCLVWWQVITMCMCVTLSAMVTLVFLFLPKMYIILLRPERNNRSFFTTAKSIRCHIGSRVASAISDKSSNSYSGGESPRSRSDAFRKPDPGTVNSYPVSGADVDRRGGVSWRGKQETGAAFTGAYLGRSGLIEENTIRYIREPSAWPNFDLEG</sequence>
<proteinExistence type="predicted"/>
<dbReference type="PANTHER" id="PTHR24060">
    <property type="entry name" value="METABOTROPIC GLUTAMATE RECEPTOR"/>
    <property type="match status" value="1"/>
</dbReference>
<dbReference type="PRINTS" id="PR00248">
    <property type="entry name" value="GPCRMGR"/>
</dbReference>
<feature type="transmembrane region" description="Helical" evidence="7">
    <location>
        <begin position="136"/>
        <end position="159"/>
    </location>
</feature>
<feature type="compositionally biased region" description="Basic and acidic residues" evidence="6">
    <location>
        <begin position="240"/>
        <end position="251"/>
    </location>
</feature>
<feature type="compositionally biased region" description="Polar residues" evidence="6">
    <location>
        <begin position="227"/>
        <end position="236"/>
    </location>
</feature>
<evidence type="ECO:0000256" key="4">
    <source>
        <dbReference type="ARBA" id="ARBA00023136"/>
    </source>
</evidence>
<feature type="transmembrane region" description="Helical" evidence="7">
    <location>
        <begin position="103"/>
        <end position="124"/>
    </location>
</feature>
<reference evidence="9" key="1">
    <citation type="submission" date="2020-11" db="EMBL/GenBank/DDBJ databases">
        <authorList>
            <person name="Tran Van P."/>
        </authorList>
    </citation>
    <scope>NUCLEOTIDE SEQUENCE</scope>
</reference>
<evidence type="ECO:0000256" key="3">
    <source>
        <dbReference type="ARBA" id="ARBA00022989"/>
    </source>
</evidence>
<dbReference type="GO" id="GO:0016020">
    <property type="term" value="C:membrane"/>
    <property type="evidence" value="ECO:0007669"/>
    <property type="project" value="UniProtKB-SubCell"/>
</dbReference>
<dbReference type="InterPro" id="IPR050726">
    <property type="entry name" value="mGluR"/>
</dbReference>
<evidence type="ECO:0000256" key="7">
    <source>
        <dbReference type="SAM" id="Phobius"/>
    </source>
</evidence>
<keyword evidence="5" id="KW-0325">Glycoprotein</keyword>
<evidence type="ECO:0000256" key="5">
    <source>
        <dbReference type="ARBA" id="ARBA00023180"/>
    </source>
</evidence>
<evidence type="ECO:0000256" key="2">
    <source>
        <dbReference type="ARBA" id="ARBA00022692"/>
    </source>
</evidence>
<comment type="subcellular location">
    <subcellularLocation>
        <location evidence="1">Membrane</location>
        <topology evidence="1">Multi-pass membrane protein</topology>
    </subcellularLocation>
</comment>